<organism evidence="1 2">
    <name type="scientific">Luoshenia tenuis</name>
    <dbReference type="NCBI Taxonomy" id="2763654"/>
    <lineage>
        <taxon>Bacteria</taxon>
        <taxon>Bacillati</taxon>
        <taxon>Bacillota</taxon>
        <taxon>Clostridia</taxon>
        <taxon>Christensenellales</taxon>
        <taxon>Christensenellaceae</taxon>
        <taxon>Luoshenia</taxon>
    </lineage>
</organism>
<evidence type="ECO:0000313" key="2">
    <source>
        <dbReference type="Proteomes" id="UP000654279"/>
    </source>
</evidence>
<dbReference type="Proteomes" id="UP000654279">
    <property type="component" value="Unassembled WGS sequence"/>
</dbReference>
<comment type="caution">
    <text evidence="1">The sequence shown here is derived from an EMBL/GenBank/DDBJ whole genome shotgun (WGS) entry which is preliminary data.</text>
</comment>
<sequence>MARLTKKELELLANCLEGTKTNRDILENINSLRTEQYEKLIDLVSDELMRNGIEDGDINAYGIELDNLISSLLRLTMDY</sequence>
<dbReference type="EMBL" id="JACRSO010000001">
    <property type="protein sequence ID" value="MBC8528471.1"/>
    <property type="molecule type" value="Genomic_DNA"/>
</dbReference>
<reference evidence="1" key="1">
    <citation type="submission" date="2020-08" db="EMBL/GenBank/DDBJ databases">
        <title>Genome public.</title>
        <authorList>
            <person name="Liu C."/>
            <person name="Sun Q."/>
        </authorList>
    </citation>
    <scope>NUCLEOTIDE SEQUENCE</scope>
    <source>
        <strain evidence="1">NSJ-44</strain>
    </source>
</reference>
<accession>A0A926HMU4</accession>
<gene>
    <name evidence="1" type="ORF">H8699_03350</name>
</gene>
<evidence type="ECO:0000313" key="1">
    <source>
        <dbReference type="EMBL" id="MBC8528471.1"/>
    </source>
</evidence>
<dbReference type="AlphaFoldDB" id="A0A926HMU4"/>
<proteinExistence type="predicted"/>
<protein>
    <submittedName>
        <fullName evidence="1">Uncharacterized protein</fullName>
    </submittedName>
</protein>
<keyword evidence="2" id="KW-1185">Reference proteome</keyword>
<dbReference type="RefSeq" id="WP_249284475.1">
    <property type="nucleotide sequence ID" value="NZ_JACRSO010000001.1"/>
</dbReference>
<name>A0A926HMU4_9FIRM</name>